<feature type="region of interest" description="Disordered" evidence="1">
    <location>
        <begin position="52"/>
        <end position="73"/>
    </location>
</feature>
<evidence type="ECO:0000313" key="2">
    <source>
        <dbReference type="EMBL" id="KAK3850003.1"/>
    </source>
</evidence>
<evidence type="ECO:0000256" key="1">
    <source>
        <dbReference type="SAM" id="MobiDB-lite"/>
    </source>
</evidence>
<sequence>MNDDAVDDVTCQETTKDVLKPQQQHPPTDRENTPGRDRLLVRIESRGGWLEQAVPGSHTTGFGGLVDEWKGRR</sequence>
<reference evidence="2" key="1">
    <citation type="submission" date="2023-10" db="EMBL/GenBank/DDBJ databases">
        <title>Genome assemblies of two species of porcelain crab, Petrolisthes cinctipes and Petrolisthes manimaculis (Anomura: Porcellanidae).</title>
        <authorList>
            <person name="Angst P."/>
        </authorList>
    </citation>
    <scope>NUCLEOTIDE SEQUENCE</scope>
    <source>
        <strain evidence="2">PB745_01</strain>
        <tissue evidence="2">Gill</tissue>
    </source>
</reference>
<feature type="region of interest" description="Disordered" evidence="1">
    <location>
        <begin position="1"/>
        <end position="36"/>
    </location>
</feature>
<gene>
    <name evidence="2" type="ORF">Pcinc_043264</name>
</gene>
<organism evidence="2 3">
    <name type="scientific">Petrolisthes cinctipes</name>
    <name type="common">Flat porcelain crab</name>
    <dbReference type="NCBI Taxonomy" id="88211"/>
    <lineage>
        <taxon>Eukaryota</taxon>
        <taxon>Metazoa</taxon>
        <taxon>Ecdysozoa</taxon>
        <taxon>Arthropoda</taxon>
        <taxon>Crustacea</taxon>
        <taxon>Multicrustacea</taxon>
        <taxon>Malacostraca</taxon>
        <taxon>Eumalacostraca</taxon>
        <taxon>Eucarida</taxon>
        <taxon>Decapoda</taxon>
        <taxon>Pleocyemata</taxon>
        <taxon>Anomura</taxon>
        <taxon>Galatheoidea</taxon>
        <taxon>Porcellanidae</taxon>
        <taxon>Petrolisthes</taxon>
    </lineage>
</organism>
<protein>
    <submittedName>
        <fullName evidence="2">Uncharacterized protein</fullName>
    </submittedName>
</protein>
<comment type="caution">
    <text evidence="2">The sequence shown here is derived from an EMBL/GenBank/DDBJ whole genome shotgun (WGS) entry which is preliminary data.</text>
</comment>
<name>A0AAE1EG95_PETCI</name>
<accession>A0AAE1EG95</accession>
<proteinExistence type="predicted"/>
<dbReference type="Proteomes" id="UP001286313">
    <property type="component" value="Unassembled WGS sequence"/>
</dbReference>
<dbReference type="EMBL" id="JAWQEG010008591">
    <property type="protein sequence ID" value="KAK3850003.1"/>
    <property type="molecule type" value="Genomic_DNA"/>
</dbReference>
<evidence type="ECO:0000313" key="3">
    <source>
        <dbReference type="Proteomes" id="UP001286313"/>
    </source>
</evidence>
<dbReference type="AlphaFoldDB" id="A0AAE1EG95"/>
<keyword evidence="3" id="KW-1185">Reference proteome</keyword>
<feature type="compositionally biased region" description="Basic and acidic residues" evidence="1">
    <location>
        <begin position="27"/>
        <end position="36"/>
    </location>
</feature>